<dbReference type="Gene3D" id="6.10.140.1990">
    <property type="match status" value="1"/>
</dbReference>
<dbReference type="OrthoDB" id="9798190at2"/>
<proteinExistence type="predicted"/>
<evidence type="ECO:0000313" key="2">
    <source>
        <dbReference type="EMBL" id="SOS74949.1"/>
    </source>
</evidence>
<organism evidence="2 3">
    <name type="scientific">Tenacibaculum piscium</name>
    <dbReference type="NCBI Taxonomy" id="1458515"/>
    <lineage>
        <taxon>Bacteria</taxon>
        <taxon>Pseudomonadati</taxon>
        <taxon>Bacteroidota</taxon>
        <taxon>Flavobacteriia</taxon>
        <taxon>Flavobacteriales</taxon>
        <taxon>Flavobacteriaceae</taxon>
        <taxon>Tenacibaculum</taxon>
    </lineage>
</organism>
<dbReference type="InterPro" id="IPR030190">
    <property type="entry name" value="MacA_alpha-hairpin_sf"/>
</dbReference>
<reference evidence="3" key="1">
    <citation type="submission" date="2017-11" db="EMBL/GenBank/DDBJ databases">
        <authorList>
            <person name="Duchaud E."/>
        </authorList>
    </citation>
    <scope>NUCLEOTIDE SEQUENCE [LARGE SCALE GENOMIC DNA]</scope>
    <source>
        <strain evidence="3">Tenacibaculum sp. TNO020</strain>
    </source>
</reference>
<dbReference type="GO" id="GO:1990195">
    <property type="term" value="C:macrolide transmembrane transporter complex"/>
    <property type="evidence" value="ECO:0007669"/>
    <property type="project" value="InterPro"/>
</dbReference>
<dbReference type="Gene3D" id="2.40.50.100">
    <property type="match status" value="1"/>
</dbReference>
<dbReference type="InterPro" id="IPR059052">
    <property type="entry name" value="HH_YbhG-like"/>
</dbReference>
<dbReference type="Pfam" id="PF25881">
    <property type="entry name" value="HH_YBHG"/>
    <property type="match status" value="1"/>
</dbReference>
<dbReference type="GeneID" id="86943157"/>
<feature type="domain" description="YbhG-like alpha-helical hairpin" evidence="1">
    <location>
        <begin position="74"/>
        <end position="187"/>
    </location>
</feature>
<accession>A0A2H1YHH8</accession>
<dbReference type="EMBL" id="OENF01000034">
    <property type="protein sequence ID" value="SOS74949.1"/>
    <property type="molecule type" value="Genomic_DNA"/>
</dbReference>
<evidence type="ECO:0000259" key="1">
    <source>
        <dbReference type="Pfam" id="PF25881"/>
    </source>
</evidence>
<dbReference type="PANTHER" id="PTHR30438">
    <property type="entry name" value="36 KDA ANTIGEN-RELATED"/>
    <property type="match status" value="1"/>
</dbReference>
<dbReference type="PANTHER" id="PTHR30438:SF2">
    <property type="entry name" value="MEMBRANE PROTEIN"/>
    <property type="match status" value="1"/>
</dbReference>
<dbReference type="GO" id="GO:0019898">
    <property type="term" value="C:extrinsic component of membrane"/>
    <property type="evidence" value="ECO:0007669"/>
    <property type="project" value="InterPro"/>
</dbReference>
<keyword evidence="3" id="KW-1185">Reference proteome</keyword>
<protein>
    <submittedName>
        <fullName evidence="2">Secretion protein HlyD family protein</fullName>
    </submittedName>
</protein>
<gene>
    <name evidence="2" type="ORF">TNO020_40168</name>
</gene>
<dbReference type="AlphaFoldDB" id="A0A2H1YHH8"/>
<evidence type="ECO:0000313" key="3">
    <source>
        <dbReference type="Proteomes" id="UP000234211"/>
    </source>
</evidence>
<dbReference type="Proteomes" id="UP000234211">
    <property type="component" value="Unassembled WGS sequence"/>
</dbReference>
<dbReference type="RefSeq" id="WP_101917521.1">
    <property type="nucleotide sequence ID" value="NZ_JAFMUR010000006.1"/>
</dbReference>
<dbReference type="GO" id="GO:1990961">
    <property type="term" value="P:xenobiotic detoxification by transmembrane export across the plasma membrane"/>
    <property type="evidence" value="ECO:0007669"/>
    <property type="project" value="InterPro"/>
</dbReference>
<name>A0A2H1YHH8_9FLAO</name>
<dbReference type="GO" id="GO:0005886">
    <property type="term" value="C:plasma membrane"/>
    <property type="evidence" value="ECO:0007669"/>
    <property type="project" value="TreeGrafter"/>
</dbReference>
<sequence>MNLFKTIFIGATALISLNSCTNKQTITPYKGKVKFETMSISSKIAGRIGNIYVTEGQDVKKGDTLAFIDIPEVNAKMTQVNGAIKAAKGQLKMAFNGATKDQLIQIDGKLNAGKAQLEFAQESFNRMRAMYQDSLISQQQFDEVKMKLNMAKAQVTAIEAKRNEAKNGARTEQIDQAKGQLDRAMGAKQEVLSAASEKYIIAPTDMSIETISLKQGELLSPGYTLFNGYKKSSVYFRFTVPESKVYNFKTGAPITLINPYTKEEIQGKIIAIKQLAKYADITSTAPLYELSEAIYELKIIPLDKNIEKTGENNEQIFYLNATVLIKE</sequence>
<dbReference type="SUPFAM" id="SSF111369">
    <property type="entry name" value="HlyD-like secretion proteins"/>
    <property type="match status" value="2"/>
</dbReference>